<dbReference type="CDD" id="cd10527">
    <property type="entry name" value="SET_LSMT"/>
    <property type="match status" value="1"/>
</dbReference>
<dbReference type="Gene3D" id="3.90.1410.10">
    <property type="entry name" value="set domain protein methyltransferase, domain 1"/>
    <property type="match status" value="1"/>
</dbReference>
<dbReference type="AlphaFoldDB" id="A0A5C3P9V2"/>
<evidence type="ECO:0000313" key="1">
    <source>
        <dbReference type="EMBL" id="TFK85707.1"/>
    </source>
</evidence>
<dbReference type="PANTHER" id="PTHR13271:SF34">
    <property type="entry name" value="N-LYSINE METHYLTRANSFERASE SETD6"/>
    <property type="match status" value="1"/>
</dbReference>
<dbReference type="SUPFAM" id="SSF82199">
    <property type="entry name" value="SET domain"/>
    <property type="match status" value="1"/>
</dbReference>
<organism evidence="1 2">
    <name type="scientific">Polyporus arcularius HHB13444</name>
    <dbReference type="NCBI Taxonomy" id="1314778"/>
    <lineage>
        <taxon>Eukaryota</taxon>
        <taxon>Fungi</taxon>
        <taxon>Dikarya</taxon>
        <taxon>Basidiomycota</taxon>
        <taxon>Agaricomycotina</taxon>
        <taxon>Agaricomycetes</taxon>
        <taxon>Polyporales</taxon>
        <taxon>Polyporaceae</taxon>
        <taxon>Polyporus</taxon>
    </lineage>
</organism>
<dbReference type="EMBL" id="ML211238">
    <property type="protein sequence ID" value="TFK85707.1"/>
    <property type="molecule type" value="Genomic_DNA"/>
</dbReference>
<dbReference type="InterPro" id="IPR046341">
    <property type="entry name" value="SET_dom_sf"/>
</dbReference>
<reference evidence="1 2" key="1">
    <citation type="journal article" date="2019" name="Nat. Ecol. Evol.">
        <title>Megaphylogeny resolves global patterns of mushroom evolution.</title>
        <authorList>
            <person name="Varga T."/>
            <person name="Krizsan K."/>
            <person name="Foldi C."/>
            <person name="Dima B."/>
            <person name="Sanchez-Garcia M."/>
            <person name="Sanchez-Ramirez S."/>
            <person name="Szollosi G.J."/>
            <person name="Szarkandi J.G."/>
            <person name="Papp V."/>
            <person name="Albert L."/>
            <person name="Andreopoulos W."/>
            <person name="Angelini C."/>
            <person name="Antonin V."/>
            <person name="Barry K.W."/>
            <person name="Bougher N.L."/>
            <person name="Buchanan P."/>
            <person name="Buyck B."/>
            <person name="Bense V."/>
            <person name="Catcheside P."/>
            <person name="Chovatia M."/>
            <person name="Cooper J."/>
            <person name="Damon W."/>
            <person name="Desjardin D."/>
            <person name="Finy P."/>
            <person name="Geml J."/>
            <person name="Haridas S."/>
            <person name="Hughes K."/>
            <person name="Justo A."/>
            <person name="Karasinski D."/>
            <person name="Kautmanova I."/>
            <person name="Kiss B."/>
            <person name="Kocsube S."/>
            <person name="Kotiranta H."/>
            <person name="LaButti K.M."/>
            <person name="Lechner B.E."/>
            <person name="Liimatainen K."/>
            <person name="Lipzen A."/>
            <person name="Lukacs Z."/>
            <person name="Mihaltcheva S."/>
            <person name="Morgado L.N."/>
            <person name="Niskanen T."/>
            <person name="Noordeloos M.E."/>
            <person name="Ohm R.A."/>
            <person name="Ortiz-Santana B."/>
            <person name="Ovrebo C."/>
            <person name="Racz N."/>
            <person name="Riley R."/>
            <person name="Savchenko A."/>
            <person name="Shiryaev A."/>
            <person name="Soop K."/>
            <person name="Spirin V."/>
            <person name="Szebenyi C."/>
            <person name="Tomsovsky M."/>
            <person name="Tulloss R.E."/>
            <person name="Uehling J."/>
            <person name="Grigoriev I.V."/>
            <person name="Vagvolgyi C."/>
            <person name="Papp T."/>
            <person name="Martin F.M."/>
            <person name="Miettinen O."/>
            <person name="Hibbett D.S."/>
            <person name="Nagy L.G."/>
        </authorList>
    </citation>
    <scope>NUCLEOTIDE SEQUENCE [LARGE SCALE GENOMIC DNA]</scope>
    <source>
        <strain evidence="1 2">HHB13444</strain>
    </source>
</reference>
<sequence>MSLDRFFKWISNNGLLLHSGVSIVQNDSGIAVFSSEAFHHSQRLATIPKRAVLSVRTCALSEHVHWAPYGHGAVLALSLALYSEILRGAQSRWFDYLQSLPTKIVPIARLWGHPAAFPDETDAQEACGWIHGTEAQRELQDDEGASLLTEIDDYYKSDVEPILMSHAPGPSLSGFLHAYSLVCSRAFLIDAYHGLSMVPIADAFNHSQDNHVQLASEYDVCPECGSLTECPHDEEDDIDDSKPDRSAVNITDTVDMVAVRPLSAGVEVFNTYGAHLGNAALLARYGFILDGCEGDIVTFGWSGSGLALENQLYELRGVCEGVKSGLGPLVDVSSSLYQPSEDGRWSIFSINADGQTSLGLFVWAARNTLEGPPSGLQGVAPSAMRFASIGLITRAFRVLLRVETRSSIDDDVDTDPISDPALQVLVQAAGTISNLCRARLAQMGQLGYRGDCARLLNELLDTLPPAKSKTRYALEYLLGECAILEACAAHWEALCDTIGAGSKSELDDGVISD</sequence>
<proteinExistence type="predicted"/>
<evidence type="ECO:0000313" key="2">
    <source>
        <dbReference type="Proteomes" id="UP000308197"/>
    </source>
</evidence>
<dbReference type="InParanoid" id="A0A5C3P9V2"/>
<dbReference type="FunCoup" id="A0A5C3P9V2">
    <property type="interactions" value="179"/>
</dbReference>
<dbReference type="Proteomes" id="UP000308197">
    <property type="component" value="Unassembled WGS sequence"/>
</dbReference>
<protein>
    <submittedName>
        <fullName evidence="1">SET domain-containing protein</fullName>
    </submittedName>
</protein>
<dbReference type="PANTHER" id="PTHR13271">
    <property type="entry name" value="UNCHARACTERIZED PUTATIVE METHYLTRANSFERASE"/>
    <property type="match status" value="1"/>
</dbReference>
<dbReference type="GO" id="GO:0016279">
    <property type="term" value="F:protein-lysine N-methyltransferase activity"/>
    <property type="evidence" value="ECO:0007669"/>
    <property type="project" value="TreeGrafter"/>
</dbReference>
<dbReference type="InterPro" id="IPR050600">
    <property type="entry name" value="SETD3_SETD6_MTase"/>
</dbReference>
<keyword evidence="2" id="KW-1185">Reference proteome</keyword>
<gene>
    <name evidence="1" type="ORF">K466DRAFT_494237</name>
</gene>
<dbReference type="GO" id="GO:0005634">
    <property type="term" value="C:nucleus"/>
    <property type="evidence" value="ECO:0007669"/>
    <property type="project" value="TreeGrafter"/>
</dbReference>
<name>A0A5C3P9V2_9APHY</name>
<accession>A0A5C3P9V2</accession>
<dbReference type="STRING" id="1314778.A0A5C3P9V2"/>